<feature type="transmembrane region" description="Helical" evidence="2">
    <location>
        <begin position="314"/>
        <end position="336"/>
    </location>
</feature>
<keyword evidence="5" id="KW-1185">Reference proteome</keyword>
<evidence type="ECO:0000256" key="1">
    <source>
        <dbReference type="SAM" id="Coils"/>
    </source>
</evidence>
<sequence>MRSSTLIKISIATLLVTIPTLTLAQSCEDDCIKYYGMGREQCEYLCGSQLMSLSLAQVNLTEQERDFVIQYRNQSRQIRDQVEERTYELLETVYEELDTQSEILNNKRQKLQRQTEQKVNQTVEKINREIPYLQKFVVATVENTTDQVVAQLPQVEQQVVAEVDQVVKTVQEKLPQVQDQFEAKLDQVVDQVVAQLPQAEAQAVKEFNQAIAQVKKELPKIQKKLLKAINETSTKNQKKADKYKVKAERLIEQLEELTDDVFRQVDLEENKIAEQLGLEVIVRPVEVEEDREDEWAQQVLVDSGLIEESVSEDMTLMITLILSTVAAIGMIAYLIVKRIKNQVEKAQLYRQDDIAQDRNEKLVDIEQYLQKVMTY</sequence>
<dbReference type="AlphaFoldDB" id="A0A077ZUT1"/>
<feature type="coiled-coil region" evidence="1">
    <location>
        <begin position="87"/>
        <end position="124"/>
    </location>
</feature>
<dbReference type="Proteomes" id="UP000039865">
    <property type="component" value="Unassembled WGS sequence"/>
</dbReference>
<reference evidence="4 5" key="1">
    <citation type="submission" date="2014-06" db="EMBL/GenBank/DDBJ databases">
        <authorList>
            <person name="Swart Estienne"/>
        </authorList>
    </citation>
    <scope>NUCLEOTIDE SEQUENCE [LARGE SCALE GENOMIC DNA]</scope>
    <source>
        <strain evidence="4 5">130c</strain>
    </source>
</reference>
<feature type="chain" id="PRO_5001728998" evidence="3">
    <location>
        <begin position="25"/>
        <end position="375"/>
    </location>
</feature>
<feature type="coiled-coil region" evidence="1">
    <location>
        <begin position="204"/>
        <end position="271"/>
    </location>
</feature>
<evidence type="ECO:0000256" key="2">
    <source>
        <dbReference type="SAM" id="Phobius"/>
    </source>
</evidence>
<accession>A0A077ZUT1</accession>
<keyword evidence="1" id="KW-0175">Coiled coil</keyword>
<keyword evidence="2" id="KW-0812">Transmembrane</keyword>
<keyword evidence="3" id="KW-0732">Signal</keyword>
<dbReference type="InParanoid" id="A0A077ZUT1"/>
<dbReference type="EMBL" id="CCKQ01002556">
    <property type="protein sequence ID" value="CDW73659.1"/>
    <property type="molecule type" value="Genomic_DNA"/>
</dbReference>
<evidence type="ECO:0000313" key="4">
    <source>
        <dbReference type="EMBL" id="CDW73659.1"/>
    </source>
</evidence>
<feature type="signal peptide" evidence="3">
    <location>
        <begin position="1"/>
        <end position="24"/>
    </location>
</feature>
<gene>
    <name evidence="4" type="primary">Contig3945.g4217</name>
    <name evidence="4" type="ORF">STYLEM_2643</name>
</gene>
<keyword evidence="2" id="KW-0472">Membrane</keyword>
<dbReference type="PROSITE" id="PS51257">
    <property type="entry name" value="PROKAR_LIPOPROTEIN"/>
    <property type="match status" value="1"/>
</dbReference>
<protein>
    <submittedName>
        <fullName evidence="4">Uncharacterized protein</fullName>
    </submittedName>
</protein>
<organism evidence="4 5">
    <name type="scientific">Stylonychia lemnae</name>
    <name type="common">Ciliate</name>
    <dbReference type="NCBI Taxonomy" id="5949"/>
    <lineage>
        <taxon>Eukaryota</taxon>
        <taxon>Sar</taxon>
        <taxon>Alveolata</taxon>
        <taxon>Ciliophora</taxon>
        <taxon>Intramacronucleata</taxon>
        <taxon>Spirotrichea</taxon>
        <taxon>Stichotrichia</taxon>
        <taxon>Sporadotrichida</taxon>
        <taxon>Oxytrichidae</taxon>
        <taxon>Stylonychinae</taxon>
        <taxon>Stylonychia</taxon>
    </lineage>
</organism>
<proteinExistence type="predicted"/>
<evidence type="ECO:0000256" key="3">
    <source>
        <dbReference type="SAM" id="SignalP"/>
    </source>
</evidence>
<evidence type="ECO:0000313" key="5">
    <source>
        <dbReference type="Proteomes" id="UP000039865"/>
    </source>
</evidence>
<name>A0A077ZUT1_STYLE</name>
<keyword evidence="2" id="KW-1133">Transmembrane helix</keyword>